<keyword evidence="10" id="KW-0670">Pyruvate</keyword>
<keyword evidence="8" id="KW-0456">Lyase</keyword>
<dbReference type="PANTHER" id="PTHR10067">
    <property type="entry name" value="PHOSPHATIDYLSERINE DECARBOXYLASE"/>
    <property type="match status" value="1"/>
</dbReference>
<evidence type="ECO:0000256" key="6">
    <source>
        <dbReference type="ARBA" id="ARBA00023098"/>
    </source>
</evidence>
<evidence type="ECO:0000256" key="7">
    <source>
        <dbReference type="ARBA" id="ARBA00023209"/>
    </source>
</evidence>
<feature type="non-terminal residue" evidence="13">
    <location>
        <position position="1"/>
    </location>
</feature>
<keyword evidence="5" id="KW-0210">Decarboxylase</keyword>
<protein>
    <recommendedName>
        <fullName evidence="3">phosphatidylserine decarboxylase</fullName>
        <ecNumber evidence="3">4.1.1.65</ecNumber>
    </recommendedName>
</protein>
<dbReference type="PANTHER" id="PTHR10067:SF17">
    <property type="entry name" value="PHOSPHATIDYLSERINE DECARBOXYLASE PROENZYME 2"/>
    <property type="match status" value="1"/>
</dbReference>
<evidence type="ECO:0000256" key="1">
    <source>
        <dbReference type="ARBA" id="ARBA00001928"/>
    </source>
</evidence>
<evidence type="ECO:0000256" key="8">
    <source>
        <dbReference type="ARBA" id="ARBA00023239"/>
    </source>
</evidence>
<keyword evidence="14" id="KW-1185">Reference proteome</keyword>
<keyword evidence="6" id="KW-0443">Lipid metabolism</keyword>
<reference evidence="13 14" key="1">
    <citation type="journal article" date="2016" name="Nat. Commun.">
        <title>Ectomycorrhizal ecology is imprinted in the genome of the dominant symbiotic fungus Cenococcum geophilum.</title>
        <authorList>
            <consortium name="DOE Joint Genome Institute"/>
            <person name="Peter M."/>
            <person name="Kohler A."/>
            <person name="Ohm R.A."/>
            <person name="Kuo A."/>
            <person name="Krutzmann J."/>
            <person name="Morin E."/>
            <person name="Arend M."/>
            <person name="Barry K.W."/>
            <person name="Binder M."/>
            <person name="Choi C."/>
            <person name="Clum A."/>
            <person name="Copeland A."/>
            <person name="Grisel N."/>
            <person name="Haridas S."/>
            <person name="Kipfer T."/>
            <person name="LaButti K."/>
            <person name="Lindquist E."/>
            <person name="Lipzen A."/>
            <person name="Maire R."/>
            <person name="Meier B."/>
            <person name="Mihaltcheva S."/>
            <person name="Molinier V."/>
            <person name="Murat C."/>
            <person name="Poggeler S."/>
            <person name="Quandt C.A."/>
            <person name="Sperisen C."/>
            <person name="Tritt A."/>
            <person name="Tisserant E."/>
            <person name="Crous P.W."/>
            <person name="Henrissat B."/>
            <person name="Nehls U."/>
            <person name="Egli S."/>
            <person name="Spatafora J.W."/>
            <person name="Grigoriev I.V."/>
            <person name="Martin F.M."/>
        </authorList>
    </citation>
    <scope>NUCLEOTIDE SEQUENCE [LARGE SCALE GENOMIC DNA]</scope>
    <source>
        <strain evidence="13 14">CBS 207.34</strain>
    </source>
</reference>
<gene>
    <name evidence="13" type="ORF">AOQ84DRAFT_277216</name>
</gene>
<name>A0A8E2F0H9_9PEZI</name>
<dbReference type="OrthoDB" id="5973539at2759"/>
<evidence type="ECO:0000256" key="10">
    <source>
        <dbReference type="ARBA" id="ARBA00023317"/>
    </source>
</evidence>
<evidence type="ECO:0000256" key="2">
    <source>
        <dbReference type="ARBA" id="ARBA00005189"/>
    </source>
</evidence>
<accession>A0A8E2F0H9</accession>
<evidence type="ECO:0000256" key="12">
    <source>
        <dbReference type="SAM" id="MobiDB-lite"/>
    </source>
</evidence>
<evidence type="ECO:0000256" key="9">
    <source>
        <dbReference type="ARBA" id="ARBA00023264"/>
    </source>
</evidence>
<dbReference type="Pfam" id="PF02666">
    <property type="entry name" value="PS_Dcarbxylase"/>
    <property type="match status" value="1"/>
</dbReference>
<evidence type="ECO:0000256" key="11">
    <source>
        <dbReference type="ARBA" id="ARBA00024326"/>
    </source>
</evidence>
<evidence type="ECO:0000256" key="5">
    <source>
        <dbReference type="ARBA" id="ARBA00022793"/>
    </source>
</evidence>
<evidence type="ECO:0000313" key="13">
    <source>
        <dbReference type="EMBL" id="OCL08214.1"/>
    </source>
</evidence>
<evidence type="ECO:0000256" key="3">
    <source>
        <dbReference type="ARBA" id="ARBA00012243"/>
    </source>
</evidence>
<feature type="non-terminal residue" evidence="13">
    <location>
        <position position="366"/>
    </location>
</feature>
<dbReference type="Proteomes" id="UP000250140">
    <property type="component" value="Unassembled WGS sequence"/>
</dbReference>
<dbReference type="NCBIfam" id="TIGR00163">
    <property type="entry name" value="PS_decarb"/>
    <property type="match status" value="1"/>
</dbReference>
<feature type="compositionally biased region" description="Basic and acidic residues" evidence="12">
    <location>
        <begin position="19"/>
        <end position="29"/>
    </location>
</feature>
<dbReference type="UniPathway" id="UPA00558"/>
<keyword evidence="4" id="KW-0444">Lipid biosynthesis</keyword>
<dbReference type="GO" id="GO:0006646">
    <property type="term" value="P:phosphatidylethanolamine biosynthetic process"/>
    <property type="evidence" value="ECO:0007669"/>
    <property type="project" value="UniProtKB-UniPathway"/>
</dbReference>
<dbReference type="EC" id="4.1.1.65" evidence="3"/>
<dbReference type="AlphaFoldDB" id="A0A8E2F0H9"/>
<proteinExistence type="predicted"/>
<dbReference type="InterPro" id="IPR033177">
    <property type="entry name" value="PSD-B"/>
</dbReference>
<comment type="pathway">
    <text evidence="11">Phospholipid metabolism; phosphatidylethanolamine biosynthesis.</text>
</comment>
<organism evidence="13 14">
    <name type="scientific">Glonium stellatum</name>
    <dbReference type="NCBI Taxonomy" id="574774"/>
    <lineage>
        <taxon>Eukaryota</taxon>
        <taxon>Fungi</taxon>
        <taxon>Dikarya</taxon>
        <taxon>Ascomycota</taxon>
        <taxon>Pezizomycotina</taxon>
        <taxon>Dothideomycetes</taxon>
        <taxon>Pleosporomycetidae</taxon>
        <taxon>Gloniales</taxon>
        <taxon>Gloniaceae</taxon>
        <taxon>Glonium</taxon>
    </lineage>
</organism>
<dbReference type="EMBL" id="KV749695">
    <property type="protein sequence ID" value="OCL08214.1"/>
    <property type="molecule type" value="Genomic_DNA"/>
</dbReference>
<comment type="pathway">
    <text evidence="2">Lipid metabolism.</text>
</comment>
<keyword evidence="9" id="KW-1208">Phospholipid metabolism</keyword>
<evidence type="ECO:0000313" key="14">
    <source>
        <dbReference type="Proteomes" id="UP000250140"/>
    </source>
</evidence>
<sequence>ALRALTNLAASNHAANPKETLHRPADHESSNSFLRKHFPSAHLAQHLDSLESAHHMGNYVIDRETGVKKFEPMSIYVRLGMHLLYYGTEQSKMLHLKEARKLLEEESIKIGREYDTPQSKAHIEPFITSFELWDSLSQLKEPDPAKYDTFNHFFAREIREDARPVQHAHDSEVVCSPADCRLTAFPSVDLATKYWIKGQGFTLDKLLGSDDVARRFDGGSMIIARLAPQDYHRWHSPINGTVVAINEIPGSYYTVNPQAINEATTLDVFCENRRSAMVLKREETGSPVAMVAVGAMLVGSIKYNPGAEAGAQVRRGQCLGAFRYGGSTVIVIYPRGEVALDEDLVKNSMEHSCETLMRVGWSTGRS</sequence>
<dbReference type="InterPro" id="IPR003817">
    <property type="entry name" value="PS_Dcarbxylase"/>
</dbReference>
<feature type="region of interest" description="Disordered" evidence="12">
    <location>
        <begin position="8"/>
        <end position="29"/>
    </location>
</feature>
<comment type="cofactor">
    <cofactor evidence="1">
        <name>pyruvate</name>
        <dbReference type="ChEBI" id="CHEBI:15361"/>
    </cofactor>
</comment>
<evidence type="ECO:0000256" key="4">
    <source>
        <dbReference type="ARBA" id="ARBA00022516"/>
    </source>
</evidence>
<keyword evidence="7" id="KW-0594">Phospholipid biosynthesis</keyword>
<dbReference type="GO" id="GO:0004609">
    <property type="term" value="F:phosphatidylserine decarboxylase activity"/>
    <property type="evidence" value="ECO:0007669"/>
    <property type="project" value="UniProtKB-EC"/>
</dbReference>